<evidence type="ECO:0000256" key="1">
    <source>
        <dbReference type="SAM" id="MobiDB-lite"/>
    </source>
</evidence>
<feature type="transmembrane region" description="Helical" evidence="2">
    <location>
        <begin position="55"/>
        <end position="74"/>
    </location>
</feature>
<evidence type="ECO:0000313" key="3">
    <source>
        <dbReference type="EMBL" id="KAK5704819.1"/>
    </source>
</evidence>
<feature type="transmembrane region" description="Helical" evidence="2">
    <location>
        <begin position="428"/>
        <end position="450"/>
    </location>
</feature>
<keyword evidence="2" id="KW-1133">Transmembrane helix</keyword>
<gene>
    <name evidence="3" type="ORF">LTR97_001928</name>
</gene>
<comment type="caution">
    <text evidence="3">The sequence shown here is derived from an EMBL/GenBank/DDBJ whole genome shotgun (WGS) entry which is preliminary data.</text>
</comment>
<feature type="region of interest" description="Disordered" evidence="1">
    <location>
        <begin position="508"/>
        <end position="528"/>
    </location>
</feature>
<keyword evidence="2" id="KW-0812">Transmembrane</keyword>
<dbReference type="EMBL" id="JAVRQU010000003">
    <property type="protein sequence ID" value="KAK5704819.1"/>
    <property type="molecule type" value="Genomic_DNA"/>
</dbReference>
<protein>
    <submittedName>
        <fullName evidence="3">Uncharacterized protein</fullName>
    </submittedName>
</protein>
<keyword evidence="2" id="KW-0472">Membrane</keyword>
<accession>A0AAN7VUS3</accession>
<name>A0AAN7VUS3_9PEZI</name>
<organism evidence="3 4">
    <name type="scientific">Elasticomyces elasticus</name>
    <dbReference type="NCBI Taxonomy" id="574655"/>
    <lineage>
        <taxon>Eukaryota</taxon>
        <taxon>Fungi</taxon>
        <taxon>Dikarya</taxon>
        <taxon>Ascomycota</taxon>
        <taxon>Pezizomycotina</taxon>
        <taxon>Dothideomycetes</taxon>
        <taxon>Dothideomycetidae</taxon>
        <taxon>Mycosphaerellales</taxon>
        <taxon>Teratosphaeriaceae</taxon>
        <taxon>Elasticomyces</taxon>
    </lineage>
</organism>
<proteinExistence type="predicted"/>
<evidence type="ECO:0000313" key="4">
    <source>
        <dbReference type="Proteomes" id="UP001310594"/>
    </source>
</evidence>
<dbReference type="Proteomes" id="UP001310594">
    <property type="component" value="Unassembled WGS sequence"/>
</dbReference>
<reference evidence="3" key="1">
    <citation type="submission" date="2023-08" db="EMBL/GenBank/DDBJ databases">
        <title>Black Yeasts Isolated from many extreme environments.</title>
        <authorList>
            <person name="Coleine C."/>
            <person name="Stajich J.E."/>
            <person name="Selbmann L."/>
        </authorList>
    </citation>
    <scope>NUCLEOTIDE SEQUENCE</scope>
    <source>
        <strain evidence="3">CCFEE 5810</strain>
    </source>
</reference>
<feature type="compositionally biased region" description="Basic and acidic residues" evidence="1">
    <location>
        <begin position="516"/>
        <end position="528"/>
    </location>
</feature>
<dbReference type="AlphaFoldDB" id="A0AAN7VUS3"/>
<sequence length="528" mass="58666">MELLRYDREGSTAHADQDTKDINIRTRDVDKTSLQEFASPEQHYRSRRRIAWHEIAIYATLCLSALPVVLLLAYSPKLSHALAYNGCTTNGDFVLPYSSSIWSAKYFFTITIPFSGPQWTSCSYQGGESAASSCDGHSYTQVKVFDLIWDLFIGRGGQLMFAWMGYRVFGAAVAKLMEEGEVGYDLFASVAFHSGSLPALLTTLRNALGWTPVPRTRRAVWYYVSMACVTSYIVAMPTLLSAMTGYTSMYFPYLLEVTALGGNGTVDCQGAFAPAYGKVVMPENHSAETFVLSYDHPPDSDLSTPWIEYYEQYQNIYAQCSDPLNVTDCPAANITTQIDHPTYVAIGDSCDDQPCDDDKNVTLPAPMPGFLTWPMGKGRAYTHWLCGNSDVFIPWRDGAGSQGRMKGRLLGANDEDIFEPICRSGSKYAWGFSYLLSFITAILNLAAASIMCAMRVSVRRVQAEQGTLKDALTMVTQAGRDYGERVGEWNAKTLLAEVEKGKVGMTMNQGLRRRRDTTGEYERQDKHG</sequence>
<feature type="transmembrane region" description="Helical" evidence="2">
    <location>
        <begin position="220"/>
        <end position="240"/>
    </location>
</feature>
<feature type="transmembrane region" description="Helical" evidence="2">
    <location>
        <begin position="186"/>
        <end position="208"/>
    </location>
</feature>
<evidence type="ECO:0000256" key="2">
    <source>
        <dbReference type="SAM" id="Phobius"/>
    </source>
</evidence>